<dbReference type="PANTHER" id="PTHR13800">
    <property type="entry name" value="TRANSIENT RECEPTOR POTENTIAL CATION CHANNEL, SUBFAMILY M, MEMBER 6"/>
    <property type="match status" value="1"/>
</dbReference>
<dbReference type="GO" id="GO:0005886">
    <property type="term" value="C:plasma membrane"/>
    <property type="evidence" value="ECO:0007669"/>
    <property type="project" value="TreeGrafter"/>
</dbReference>
<dbReference type="Pfam" id="PF18171">
    <property type="entry name" value="LSDAT_prok"/>
    <property type="match status" value="1"/>
</dbReference>
<reference evidence="3" key="1">
    <citation type="submission" date="2018-02" db="EMBL/GenBank/DDBJ databases">
        <authorList>
            <person name="Moore K."/>
            <person name="Momper L."/>
        </authorList>
    </citation>
    <scope>NUCLEOTIDE SEQUENCE [LARGE SCALE GENOMIC DNA]</scope>
    <source>
        <strain evidence="3">ULC18</strain>
    </source>
</reference>
<evidence type="ECO:0000259" key="1">
    <source>
        <dbReference type="Pfam" id="PF18171"/>
    </source>
</evidence>
<dbReference type="Proteomes" id="UP000239576">
    <property type="component" value="Unassembled WGS sequence"/>
</dbReference>
<accession>A0A2T1DYI8</accession>
<dbReference type="InterPro" id="IPR050927">
    <property type="entry name" value="TRPM"/>
</dbReference>
<dbReference type="GO" id="GO:0099604">
    <property type="term" value="F:ligand-gated calcium channel activity"/>
    <property type="evidence" value="ECO:0007669"/>
    <property type="project" value="TreeGrafter"/>
</dbReference>
<dbReference type="EMBL" id="PVWK01000124">
    <property type="protein sequence ID" value="PSB25501.1"/>
    <property type="molecule type" value="Genomic_DNA"/>
</dbReference>
<feature type="domain" description="LSDAT prokaryote" evidence="1">
    <location>
        <begin position="40"/>
        <end position="234"/>
    </location>
</feature>
<dbReference type="RefSeq" id="WP_106258941.1">
    <property type="nucleotide sequence ID" value="NZ_CAWNSW010000163.1"/>
</dbReference>
<sequence>MAQLSKISFSNGLFAEAIQLETSTSMAFVLQRLGLEGQHPALVLIGGASKMSAVNLKRLEKLFVEVLAPIAQKWQAVVIDGGTDAGVMRLIGQARHATHANFPLVGIVPCGLAALPDQIATSSDAAPLEPHHTHFLLVPGSNWGDETVLMDDLASAVAGSASVTILVNGGEITWKEASQSVEADRPIIVIAGTGRTADILAAALHGNSEDERAASLAASGLVRAIDLDTGTETLAAMIDDIFAAKS</sequence>
<protein>
    <recommendedName>
        <fullName evidence="1">LSDAT prokaryote domain-containing protein</fullName>
    </recommendedName>
</protein>
<evidence type="ECO:0000313" key="2">
    <source>
        <dbReference type="EMBL" id="PSB25501.1"/>
    </source>
</evidence>
<keyword evidence="3" id="KW-1185">Reference proteome</keyword>
<dbReference type="PANTHER" id="PTHR13800:SF12">
    <property type="entry name" value="TRANSIENT RECEPTOR POTENTIAL CATION CHANNEL SUBFAMILY M MEMBER-LIKE 2"/>
    <property type="match status" value="1"/>
</dbReference>
<comment type="caution">
    <text evidence="2">The sequence shown here is derived from an EMBL/GenBank/DDBJ whole genome shotgun (WGS) entry which is preliminary data.</text>
</comment>
<evidence type="ECO:0000313" key="3">
    <source>
        <dbReference type="Proteomes" id="UP000239576"/>
    </source>
</evidence>
<dbReference type="Gene3D" id="3.40.50.450">
    <property type="match status" value="1"/>
</dbReference>
<organism evidence="2 3">
    <name type="scientific">Stenomitos frigidus ULC18</name>
    <dbReference type="NCBI Taxonomy" id="2107698"/>
    <lineage>
        <taxon>Bacteria</taxon>
        <taxon>Bacillati</taxon>
        <taxon>Cyanobacteriota</taxon>
        <taxon>Cyanophyceae</taxon>
        <taxon>Leptolyngbyales</taxon>
        <taxon>Leptolyngbyaceae</taxon>
        <taxon>Stenomitos</taxon>
    </lineage>
</organism>
<dbReference type="AlphaFoldDB" id="A0A2T1DYI8"/>
<dbReference type="InterPro" id="IPR041482">
    <property type="entry name" value="LSDAT_prok"/>
</dbReference>
<dbReference type="OrthoDB" id="582259at2"/>
<reference evidence="2 3" key="2">
    <citation type="submission" date="2018-03" db="EMBL/GenBank/DDBJ databases">
        <title>The ancient ancestry and fast evolution of plastids.</title>
        <authorList>
            <person name="Moore K.R."/>
            <person name="Magnabosco C."/>
            <person name="Momper L."/>
            <person name="Gold D.A."/>
            <person name="Bosak T."/>
            <person name="Fournier G.P."/>
        </authorList>
    </citation>
    <scope>NUCLEOTIDE SEQUENCE [LARGE SCALE GENOMIC DNA]</scope>
    <source>
        <strain evidence="2 3">ULC18</strain>
    </source>
</reference>
<gene>
    <name evidence="2" type="ORF">C7B82_23030</name>
</gene>
<proteinExistence type="predicted"/>
<name>A0A2T1DYI8_9CYAN</name>